<keyword evidence="2" id="KW-1133">Transmembrane helix</keyword>
<organism evidence="3 4">
    <name type="scientific">Mytilus edulis</name>
    <name type="common">Blue mussel</name>
    <dbReference type="NCBI Taxonomy" id="6550"/>
    <lineage>
        <taxon>Eukaryota</taxon>
        <taxon>Metazoa</taxon>
        <taxon>Spiralia</taxon>
        <taxon>Lophotrochozoa</taxon>
        <taxon>Mollusca</taxon>
        <taxon>Bivalvia</taxon>
        <taxon>Autobranchia</taxon>
        <taxon>Pteriomorphia</taxon>
        <taxon>Mytilida</taxon>
        <taxon>Mytiloidea</taxon>
        <taxon>Mytilidae</taxon>
        <taxon>Mytilinae</taxon>
        <taxon>Mytilus</taxon>
    </lineage>
</organism>
<dbReference type="EMBL" id="CAJPWZ010000337">
    <property type="protein sequence ID" value="CAG2190607.1"/>
    <property type="molecule type" value="Genomic_DNA"/>
</dbReference>
<keyword evidence="2" id="KW-0812">Transmembrane</keyword>
<keyword evidence="2" id="KW-0472">Membrane</keyword>
<reference evidence="3" key="1">
    <citation type="submission" date="2021-03" db="EMBL/GenBank/DDBJ databases">
        <authorList>
            <person name="Bekaert M."/>
        </authorList>
    </citation>
    <scope>NUCLEOTIDE SEQUENCE</scope>
</reference>
<protein>
    <submittedName>
        <fullName evidence="3">S1PR2</fullName>
    </submittedName>
</protein>
<evidence type="ECO:0000313" key="3">
    <source>
        <dbReference type="EMBL" id="CAG2190607.1"/>
    </source>
</evidence>
<sequence length="255" mass="28347">MLEDMNMTEHAQSSFESTAQIFKISPNDVSVNSRQGDSQSEIISVQDIEIQQIDLNTDHKGGHSATGESSCSPDRRALNYTHSMNFLTPEKKVQCIHGNSSKNDVKPSTSKGNFTTFQMQKTVKNYSTQPISKTNDNSNEDNLGIEMVDLSGNSNVCSTSTEVGNSVNASIRVKNSWEIRAFVTTLIIACQTVILTGPFIASYWIDLLSSSPLTLQARLLLVIPFLFNSLSNPFIYTWRIPEIRQEFGRLLCAHT</sequence>
<comment type="caution">
    <text evidence="3">The sequence shown here is derived from an EMBL/GenBank/DDBJ whole genome shotgun (WGS) entry which is preliminary data.</text>
</comment>
<evidence type="ECO:0000313" key="4">
    <source>
        <dbReference type="Proteomes" id="UP000683360"/>
    </source>
</evidence>
<proteinExistence type="predicted"/>
<dbReference type="CDD" id="cd00637">
    <property type="entry name" value="7tm_classA_rhodopsin-like"/>
    <property type="match status" value="1"/>
</dbReference>
<accession>A0A8S3Q7J2</accession>
<evidence type="ECO:0000256" key="2">
    <source>
        <dbReference type="SAM" id="Phobius"/>
    </source>
</evidence>
<feature type="transmembrane region" description="Helical" evidence="2">
    <location>
        <begin position="217"/>
        <end position="236"/>
    </location>
</feature>
<feature type="region of interest" description="Disordered" evidence="1">
    <location>
        <begin position="56"/>
        <end position="76"/>
    </location>
</feature>
<name>A0A8S3Q7J2_MYTED</name>
<dbReference type="SUPFAM" id="SSF81321">
    <property type="entry name" value="Family A G protein-coupled receptor-like"/>
    <property type="match status" value="1"/>
</dbReference>
<dbReference type="Proteomes" id="UP000683360">
    <property type="component" value="Unassembled WGS sequence"/>
</dbReference>
<feature type="transmembrane region" description="Helical" evidence="2">
    <location>
        <begin position="181"/>
        <end position="205"/>
    </location>
</feature>
<dbReference type="AlphaFoldDB" id="A0A8S3Q7J2"/>
<keyword evidence="4" id="KW-1185">Reference proteome</keyword>
<gene>
    <name evidence="3" type="ORF">MEDL_5894</name>
</gene>
<dbReference type="Gene3D" id="1.20.1070.10">
    <property type="entry name" value="Rhodopsin 7-helix transmembrane proteins"/>
    <property type="match status" value="1"/>
</dbReference>
<evidence type="ECO:0000256" key="1">
    <source>
        <dbReference type="SAM" id="MobiDB-lite"/>
    </source>
</evidence>